<dbReference type="HOGENOM" id="CLU_100790_1_0_1"/>
<evidence type="ECO:0000313" key="2">
    <source>
        <dbReference type="Proteomes" id="UP000026915"/>
    </source>
</evidence>
<keyword evidence="2" id="KW-1185">Reference proteome</keyword>
<reference evidence="1 2" key="1">
    <citation type="journal article" date="2013" name="Genome Biol.">
        <title>The genome sequence of the most widely cultivated cacao type and its use to identify candidate genes regulating pod color.</title>
        <authorList>
            <person name="Motamayor J.C."/>
            <person name="Mockaitis K."/>
            <person name="Schmutz J."/>
            <person name="Haiminen N."/>
            <person name="Iii D.L."/>
            <person name="Cornejo O."/>
            <person name="Findley S.D."/>
            <person name="Zheng P."/>
            <person name="Utro F."/>
            <person name="Royaert S."/>
            <person name="Saski C."/>
            <person name="Jenkins J."/>
            <person name="Podicheti R."/>
            <person name="Zhao M."/>
            <person name="Scheffler B.E."/>
            <person name="Stack J.C."/>
            <person name="Feltus F.A."/>
            <person name="Mustiga G.M."/>
            <person name="Amores F."/>
            <person name="Phillips W."/>
            <person name="Marelli J.P."/>
            <person name="May G.D."/>
            <person name="Shapiro H."/>
            <person name="Ma J."/>
            <person name="Bustamante C.D."/>
            <person name="Schnell R.J."/>
            <person name="Main D."/>
            <person name="Gilbert D."/>
            <person name="Parida L."/>
            <person name="Kuhn D.N."/>
        </authorList>
    </citation>
    <scope>NUCLEOTIDE SEQUENCE [LARGE SCALE GENOMIC DNA]</scope>
    <source>
        <strain evidence="2">cv. Matina 1-6</strain>
    </source>
</reference>
<proteinExistence type="predicted"/>
<dbReference type="EMBL" id="CM001882">
    <property type="protein sequence ID" value="EOY03252.1"/>
    <property type="molecule type" value="Genomic_DNA"/>
</dbReference>
<dbReference type="Proteomes" id="UP000026915">
    <property type="component" value="Chromosome 4"/>
</dbReference>
<sequence>MFRKNCCPNTPYSTNEGLLDFTAQSRYVLESESVTSNSTRFSSGSVSPRGKPLFKSLRSLARLVHNEIDSTKKNMNKMGKRMINNYRPRKVSISIVRHFPPGCGRGAAPISKEEFER</sequence>
<dbReference type="AlphaFoldDB" id="A0A061EFV8"/>
<gene>
    <name evidence="1" type="ORF">TCM_017968</name>
</gene>
<dbReference type="Gramene" id="EOY03252">
    <property type="protein sequence ID" value="EOY03252"/>
    <property type="gene ID" value="TCM_017968"/>
</dbReference>
<organism evidence="1 2">
    <name type="scientific">Theobroma cacao</name>
    <name type="common">Cacao</name>
    <name type="synonym">Cocoa</name>
    <dbReference type="NCBI Taxonomy" id="3641"/>
    <lineage>
        <taxon>Eukaryota</taxon>
        <taxon>Viridiplantae</taxon>
        <taxon>Streptophyta</taxon>
        <taxon>Embryophyta</taxon>
        <taxon>Tracheophyta</taxon>
        <taxon>Spermatophyta</taxon>
        <taxon>Magnoliopsida</taxon>
        <taxon>eudicotyledons</taxon>
        <taxon>Gunneridae</taxon>
        <taxon>Pentapetalae</taxon>
        <taxon>rosids</taxon>
        <taxon>malvids</taxon>
        <taxon>Malvales</taxon>
        <taxon>Malvaceae</taxon>
        <taxon>Byttnerioideae</taxon>
        <taxon>Theobroma</taxon>
    </lineage>
</organism>
<name>A0A061EFV8_THECC</name>
<accession>A0A061EFV8</accession>
<protein>
    <submittedName>
        <fullName evidence="1">Uncharacterized protein</fullName>
    </submittedName>
</protein>
<evidence type="ECO:0000313" key="1">
    <source>
        <dbReference type="EMBL" id="EOY03252.1"/>
    </source>
</evidence>
<dbReference type="InParanoid" id="A0A061EFV8"/>